<keyword evidence="3" id="KW-1185">Reference proteome</keyword>
<protein>
    <submittedName>
        <fullName evidence="2">Type I phosphodiesterase/nucleotide pyrophosphatase</fullName>
    </submittedName>
</protein>
<proteinExistence type="predicted"/>
<dbReference type="AlphaFoldDB" id="A0A095CBY0"/>
<dbReference type="EMBL" id="CP025759">
    <property type="protein sequence ID" value="KGB77867.1"/>
    <property type="molecule type" value="Genomic_DNA"/>
</dbReference>
<dbReference type="GO" id="GO:0017111">
    <property type="term" value="F:ribonucleoside triphosphate phosphatase activity"/>
    <property type="evidence" value="ECO:0007669"/>
    <property type="project" value="TreeGrafter"/>
</dbReference>
<dbReference type="CDD" id="cd16018">
    <property type="entry name" value="Enpp"/>
    <property type="match status" value="1"/>
</dbReference>
<feature type="region of interest" description="Disordered" evidence="1">
    <location>
        <begin position="1"/>
        <end position="22"/>
    </location>
</feature>
<sequence>MPSIRGFRAPIEPDDVSEHSNPDLEVNHGCNNDLHMDPVEGEALENMSESAVLLGKNFKPMEHDHRLRGGRGWVTISGFSLPKPLLYLLVMPPLLILINLVASTYNASKPYSHYRHPTLTNGSHSFHPTVLLLSLDGFRSSYFTTHAHLLPNLLSLSSSSKWGLRAESMQPVFPTLTFPNHWSLMTGLYPSSHGIVANDFWDPLFDGEQNKGAQFIYTEESKSWDSRWWWGEPLWEVVEKVGRKAAIIMWPGPPVTRTGTSPSYFVPYRNLPPSSKLSQIFTYLDQPLPTRPEFIASYFPEIDQSAHRYGPDAAQVEEKLGVMDEMVGGLLRGLEERNLSGVVDLLIVSDHGMTSTSNERIIYLDDILGEDGVEAIEHKDGWPSVGLRFSSASNHSLYLERLLSAAEASNGTFAVYTPDTMPQRWHFTGGRRIAPIYVVPDIGWAVTDRHEHEVLFQGDYQPRGNHGYDNKYPDMQAIFFAHGPFARMLKNAGKGFVSHDPPVLHSFKNLEIFSLITRLLNLRDVEPGHNGTVGFWEGLLD</sequence>
<dbReference type="HOGENOM" id="CLU_017594_4_2_1"/>
<evidence type="ECO:0000256" key="1">
    <source>
        <dbReference type="SAM" id="MobiDB-lite"/>
    </source>
</evidence>
<dbReference type="RefSeq" id="XP_062883649.1">
    <property type="nucleotide sequence ID" value="XM_063027694.1"/>
</dbReference>
<reference evidence="2 3" key="1">
    <citation type="journal article" date="2011" name="MBio">
        <title>Genome variation in Cryptococcus gattii, an emerging pathogen of immunocompetent hosts.</title>
        <authorList>
            <person name="D'Souza C.A."/>
            <person name="Kronstad J.W."/>
            <person name="Taylor G."/>
            <person name="Warren R."/>
            <person name="Yuen M."/>
            <person name="Hu G."/>
            <person name="Jung W.H."/>
            <person name="Sham A."/>
            <person name="Kidd S.E."/>
            <person name="Tangen K."/>
            <person name="Lee N."/>
            <person name="Zeilmaker T."/>
            <person name="Sawkins J."/>
            <person name="McVicker G."/>
            <person name="Shah S."/>
            <person name="Gnerre S."/>
            <person name="Griggs A."/>
            <person name="Zeng Q."/>
            <person name="Bartlett K."/>
            <person name="Li W."/>
            <person name="Wang X."/>
            <person name="Heitman J."/>
            <person name="Stajich J.E."/>
            <person name="Fraser J.A."/>
            <person name="Meyer W."/>
            <person name="Carter D."/>
            <person name="Schein J."/>
            <person name="Krzywinski M."/>
            <person name="Kwon-Chung K.J."/>
            <person name="Varma A."/>
            <person name="Wang J."/>
            <person name="Brunham R."/>
            <person name="Fyfe M."/>
            <person name="Ouellette B.F."/>
            <person name="Siddiqui A."/>
            <person name="Marra M."/>
            <person name="Jones S."/>
            <person name="Holt R."/>
            <person name="Birren B.W."/>
            <person name="Galagan J.E."/>
            <person name="Cuomo C.A."/>
        </authorList>
    </citation>
    <scope>NUCLEOTIDE SEQUENCE [LARGE SCALE GENOMIC DNA]</scope>
    <source>
        <strain evidence="2 3">R265</strain>
    </source>
</reference>
<gene>
    <name evidence="2" type="ORF">CNBG_3705</name>
</gene>
<reference evidence="2 3" key="2">
    <citation type="journal article" date="2018" name="Proc. Natl. Acad. Sci.">
        <title>RNAi is a critical determinant of centromere evolution in closely related fungi.</title>
        <authorList>
            <person name="Yadav V."/>
            <person name="Sun S."/>
            <person name="Billmyre R.B."/>
            <person name="Thimmappa B.C."/>
            <person name="Shea T."/>
            <person name="Lintner R."/>
            <person name="Bakkeren G."/>
            <person name="Cuomo C.A."/>
            <person name="Heitman J."/>
            <person name="Sanyal K."/>
        </authorList>
    </citation>
    <scope>NUCLEOTIDE SEQUENCE [LARGE SCALE GENOMIC DNA]</scope>
    <source>
        <strain evidence="2 3">R265</strain>
    </source>
</reference>
<accession>A0A095CBY0</accession>
<dbReference type="Pfam" id="PF01663">
    <property type="entry name" value="Phosphodiest"/>
    <property type="match status" value="1"/>
</dbReference>
<dbReference type="GO" id="GO:0047429">
    <property type="term" value="F:nucleoside triphosphate diphosphatase activity"/>
    <property type="evidence" value="ECO:0007669"/>
    <property type="project" value="TreeGrafter"/>
</dbReference>
<evidence type="ECO:0000313" key="2">
    <source>
        <dbReference type="EMBL" id="KGB77867.1"/>
    </source>
</evidence>
<dbReference type="InterPro" id="IPR002591">
    <property type="entry name" value="Phosphodiest/P_Trfase"/>
</dbReference>
<dbReference type="Gene3D" id="3.40.720.10">
    <property type="entry name" value="Alkaline Phosphatase, subunit A"/>
    <property type="match status" value="1"/>
</dbReference>
<dbReference type="GO" id="GO:0009141">
    <property type="term" value="P:nucleoside triphosphate metabolic process"/>
    <property type="evidence" value="ECO:0007669"/>
    <property type="project" value="TreeGrafter"/>
</dbReference>
<dbReference type="STRING" id="294750.A0A095CBY0"/>
<organism evidence="2 3">
    <name type="scientific">Cryptococcus deuterogattii (strain R265)</name>
    <name type="common">Cryptococcus gattii VGII (strain R265)</name>
    <dbReference type="NCBI Taxonomy" id="294750"/>
    <lineage>
        <taxon>Eukaryota</taxon>
        <taxon>Fungi</taxon>
        <taxon>Dikarya</taxon>
        <taxon>Basidiomycota</taxon>
        <taxon>Agaricomycotina</taxon>
        <taxon>Tremellomycetes</taxon>
        <taxon>Tremellales</taxon>
        <taxon>Cryptococcaceae</taxon>
        <taxon>Cryptococcus</taxon>
        <taxon>Cryptococcus gattii species complex</taxon>
    </lineage>
</organism>
<dbReference type="OrthoDB" id="415411at2759"/>
<name>A0A095CBY0_CRYD2</name>
<dbReference type="InterPro" id="IPR017850">
    <property type="entry name" value="Alkaline_phosphatase_core_sf"/>
</dbReference>
<dbReference type="KEGG" id="cdeu:CNBG_3705"/>
<dbReference type="VEuPathDB" id="FungiDB:CNBG_3705"/>
<dbReference type="Proteomes" id="UP000029445">
    <property type="component" value="Chromosome 1"/>
</dbReference>
<dbReference type="Gene3D" id="3.30.1360.180">
    <property type="match status" value="1"/>
</dbReference>
<dbReference type="GeneID" id="88179969"/>
<dbReference type="FunFam" id="3.30.1360.180:FF:000003">
    <property type="entry name" value="Type I phosphodiesterase/nucleotide pyrophosphatase family protein"/>
    <property type="match status" value="1"/>
</dbReference>
<dbReference type="OMA" id="DEYVSRD"/>
<dbReference type="PANTHER" id="PTHR10151:SF120">
    <property type="entry name" value="BIS(5'-ADENOSYL)-TRIPHOSPHATASE"/>
    <property type="match status" value="1"/>
</dbReference>
<dbReference type="SUPFAM" id="SSF53649">
    <property type="entry name" value="Alkaline phosphatase-like"/>
    <property type="match status" value="1"/>
</dbReference>
<evidence type="ECO:0000313" key="3">
    <source>
        <dbReference type="Proteomes" id="UP000029445"/>
    </source>
</evidence>
<dbReference type="PANTHER" id="PTHR10151">
    <property type="entry name" value="ECTONUCLEOTIDE PYROPHOSPHATASE/PHOSPHODIESTERASE"/>
    <property type="match status" value="1"/>
</dbReference>